<evidence type="ECO:0000256" key="6">
    <source>
        <dbReference type="ARBA" id="ARBA00022692"/>
    </source>
</evidence>
<keyword evidence="6" id="KW-0812">Transmembrane</keyword>
<dbReference type="Gene3D" id="2.60.120.920">
    <property type="match status" value="1"/>
</dbReference>
<comment type="similarity">
    <text evidence="3">Belongs to the SSH4 family.</text>
</comment>
<dbReference type="SUPFAM" id="SSF49899">
    <property type="entry name" value="Concanavalin A-like lectins/glucanases"/>
    <property type="match status" value="1"/>
</dbReference>
<evidence type="ECO:0000256" key="8">
    <source>
        <dbReference type="ARBA" id="ARBA00023136"/>
    </source>
</evidence>
<dbReference type="InterPro" id="IPR050618">
    <property type="entry name" value="Ubq-SigPath_Reg"/>
</dbReference>
<dbReference type="InterPro" id="IPR003877">
    <property type="entry name" value="SPRY_dom"/>
</dbReference>
<evidence type="ECO:0000256" key="9">
    <source>
        <dbReference type="ARBA" id="ARBA00025244"/>
    </source>
</evidence>
<comment type="subcellular location">
    <subcellularLocation>
        <location evidence="2">Endosome membrane</location>
        <topology evidence="2">Single-pass type II membrane protein</topology>
    </subcellularLocation>
    <subcellularLocation>
        <location evidence="1">Vacuole membrane</location>
        <topology evidence="1">Single-pass type II membrane protein</topology>
    </subcellularLocation>
</comment>
<evidence type="ECO:0000313" key="11">
    <source>
        <dbReference type="EMBL" id="KLU84009.1"/>
    </source>
</evidence>
<reference evidence="11" key="2">
    <citation type="submission" date="2011-03" db="EMBL/GenBank/DDBJ databases">
        <title>Annotation of Magnaporthe poae ATCC 64411.</title>
        <authorList>
            <person name="Ma L.-J."/>
            <person name="Dead R."/>
            <person name="Young S.K."/>
            <person name="Zeng Q."/>
            <person name="Gargeya S."/>
            <person name="Fitzgerald M."/>
            <person name="Haas B."/>
            <person name="Abouelleil A."/>
            <person name="Alvarado L."/>
            <person name="Arachchi H.M."/>
            <person name="Berlin A."/>
            <person name="Brown A."/>
            <person name="Chapman S.B."/>
            <person name="Chen Z."/>
            <person name="Dunbar C."/>
            <person name="Freedman E."/>
            <person name="Gearin G."/>
            <person name="Gellesch M."/>
            <person name="Goldberg J."/>
            <person name="Griggs A."/>
            <person name="Gujja S."/>
            <person name="Heiman D."/>
            <person name="Howarth C."/>
            <person name="Larson L."/>
            <person name="Lui A."/>
            <person name="MacDonald P.J.P."/>
            <person name="Mehta T."/>
            <person name="Montmayeur A."/>
            <person name="Murphy C."/>
            <person name="Neiman D."/>
            <person name="Pearson M."/>
            <person name="Priest M."/>
            <person name="Roberts A."/>
            <person name="Saif S."/>
            <person name="Shea T."/>
            <person name="Shenoy N."/>
            <person name="Sisk P."/>
            <person name="Stolte C."/>
            <person name="Sykes S."/>
            <person name="Yandava C."/>
            <person name="Wortman J."/>
            <person name="Nusbaum C."/>
            <person name="Birren B."/>
        </authorList>
    </citation>
    <scope>NUCLEOTIDE SEQUENCE</scope>
    <source>
        <strain evidence="11">ATCC 64411</strain>
    </source>
</reference>
<feature type="domain" description="B30.2/SPRY" evidence="10">
    <location>
        <begin position="1"/>
        <end position="128"/>
    </location>
</feature>
<dbReference type="PANTHER" id="PTHR12864">
    <property type="entry name" value="RAN BINDING PROTEIN 9-RELATED"/>
    <property type="match status" value="1"/>
</dbReference>
<dbReference type="OrthoDB" id="25503at2759"/>
<sequence length="159" mass="17682">RTVYYEVQVLPDSRPDETSLSIGFAALPYPPFRLPGWHRGSIAVHGDDGHRYTNDLGGGCSFTEPFRRGDRYGIGITFTASSPDGSEQQRQLGADVFFTRNGQLVGSWDLHEETDADQSGGVFGLEGDHDLSCAIGSFNRVSFEIIFDPARWMYKVEQE</sequence>
<gene>
    <name evidence="11" type="ORF">MAPG_03057</name>
</gene>
<proteinExistence type="inferred from homology"/>
<dbReference type="InterPro" id="IPR043136">
    <property type="entry name" value="B30.2/SPRY_sf"/>
</dbReference>
<evidence type="ECO:0000256" key="5">
    <source>
        <dbReference type="ARBA" id="ARBA00017626"/>
    </source>
</evidence>
<dbReference type="EMBL" id="GL876967">
    <property type="protein sequence ID" value="KLU84009.1"/>
    <property type="molecule type" value="Genomic_DNA"/>
</dbReference>
<name>A0A0H2U379_MAGP6</name>
<dbReference type="GO" id="GO:0010008">
    <property type="term" value="C:endosome membrane"/>
    <property type="evidence" value="ECO:0007669"/>
    <property type="project" value="UniProtKB-SubCell"/>
</dbReference>
<dbReference type="InterPro" id="IPR001870">
    <property type="entry name" value="B30.2/SPRY"/>
</dbReference>
<feature type="non-terminal residue" evidence="11">
    <location>
        <position position="1"/>
    </location>
</feature>
<keyword evidence="7" id="KW-1133">Transmembrane helix</keyword>
<dbReference type="InterPro" id="IPR035780">
    <property type="entry name" value="SPRY_Ssh4-like"/>
</dbReference>
<organism evidence="11">
    <name type="scientific">Magnaporthiopsis poae (strain ATCC 64411 / 73-15)</name>
    <name type="common">Kentucky bluegrass fungus</name>
    <name type="synonym">Magnaporthe poae</name>
    <dbReference type="NCBI Taxonomy" id="644358"/>
    <lineage>
        <taxon>Eukaryota</taxon>
        <taxon>Fungi</taxon>
        <taxon>Dikarya</taxon>
        <taxon>Ascomycota</taxon>
        <taxon>Pezizomycotina</taxon>
        <taxon>Sordariomycetes</taxon>
        <taxon>Sordariomycetidae</taxon>
        <taxon>Magnaporthales</taxon>
        <taxon>Magnaporthaceae</taxon>
        <taxon>Magnaporthiopsis</taxon>
    </lineage>
</organism>
<dbReference type="PROSITE" id="PS50188">
    <property type="entry name" value="B302_SPRY"/>
    <property type="match status" value="1"/>
</dbReference>
<dbReference type="InterPro" id="IPR013320">
    <property type="entry name" value="ConA-like_dom_sf"/>
</dbReference>
<protein>
    <recommendedName>
        <fullName evidence="5">Protein SSH4</fullName>
    </recommendedName>
    <alternativeName>
        <fullName evidence="4">Protein ssh4</fullName>
    </alternativeName>
</protein>
<reference evidence="11" key="1">
    <citation type="submission" date="2010-05" db="EMBL/GenBank/DDBJ databases">
        <title>The Genome Sequence of Magnaporthe poae strain ATCC 64411.</title>
        <authorList>
            <consortium name="The Broad Institute Genome Sequencing Platform"/>
            <consortium name="Broad Institute Genome Sequencing Center for Infectious Disease"/>
            <person name="Ma L.-J."/>
            <person name="Dead R."/>
            <person name="Young S."/>
            <person name="Zeng Q."/>
            <person name="Koehrsen M."/>
            <person name="Alvarado L."/>
            <person name="Berlin A."/>
            <person name="Chapman S.B."/>
            <person name="Chen Z."/>
            <person name="Freedman E."/>
            <person name="Gellesch M."/>
            <person name="Goldberg J."/>
            <person name="Griggs A."/>
            <person name="Gujja S."/>
            <person name="Heilman E.R."/>
            <person name="Heiman D."/>
            <person name="Hepburn T."/>
            <person name="Howarth C."/>
            <person name="Jen D."/>
            <person name="Larson L."/>
            <person name="Mehta T."/>
            <person name="Neiman D."/>
            <person name="Pearson M."/>
            <person name="Roberts A."/>
            <person name="Saif S."/>
            <person name="Shea T."/>
            <person name="Shenoy N."/>
            <person name="Sisk P."/>
            <person name="Stolte C."/>
            <person name="Sykes S."/>
            <person name="Walk T."/>
            <person name="White J."/>
            <person name="Yandava C."/>
            <person name="Haas B."/>
            <person name="Nusbaum C."/>
            <person name="Birren B."/>
        </authorList>
    </citation>
    <scope>NUCLEOTIDE SEQUENCE</scope>
    <source>
        <strain evidence="11">ATCC 64411</strain>
    </source>
</reference>
<evidence type="ECO:0000256" key="3">
    <source>
        <dbReference type="ARBA" id="ARBA00006990"/>
    </source>
</evidence>
<dbReference type="CDD" id="cd12910">
    <property type="entry name" value="SPRY_SSH4_like"/>
    <property type="match status" value="1"/>
</dbReference>
<evidence type="ECO:0000259" key="10">
    <source>
        <dbReference type="PROSITE" id="PS50188"/>
    </source>
</evidence>
<evidence type="ECO:0000256" key="1">
    <source>
        <dbReference type="ARBA" id="ARBA00004576"/>
    </source>
</evidence>
<comment type="function">
    <text evidence="9">Components of the endosome-vacuole trafficking pathway that regulates nutrient transport. May be involved in processes which determine whether plasma membrane proteins are degraded or routed to the plasma membrane.</text>
</comment>
<dbReference type="GO" id="GO:0005774">
    <property type="term" value="C:vacuolar membrane"/>
    <property type="evidence" value="ECO:0007669"/>
    <property type="project" value="UniProtKB-SubCell"/>
</dbReference>
<dbReference type="SMART" id="SM00449">
    <property type="entry name" value="SPRY"/>
    <property type="match status" value="1"/>
</dbReference>
<evidence type="ECO:0000256" key="2">
    <source>
        <dbReference type="ARBA" id="ARBA00004639"/>
    </source>
</evidence>
<keyword evidence="8" id="KW-0472">Membrane</keyword>
<dbReference type="VEuPathDB" id="FungiDB:MAPG_03057"/>
<evidence type="ECO:0000256" key="7">
    <source>
        <dbReference type="ARBA" id="ARBA00022989"/>
    </source>
</evidence>
<dbReference type="AlphaFoldDB" id="A0A0H2U379"/>
<accession>A0A0H2U379</accession>
<evidence type="ECO:0000256" key="4">
    <source>
        <dbReference type="ARBA" id="ARBA00016528"/>
    </source>
</evidence>
<dbReference type="Pfam" id="PF00622">
    <property type="entry name" value="SPRY"/>
    <property type="match status" value="1"/>
</dbReference>